<evidence type="ECO:0000256" key="2">
    <source>
        <dbReference type="ARBA" id="ARBA00022448"/>
    </source>
</evidence>
<dbReference type="InterPro" id="IPR003439">
    <property type="entry name" value="ABC_transporter-like_ATP-bd"/>
</dbReference>
<protein>
    <submittedName>
        <fullName evidence="7">ABC transporter ATP-binding protein</fullName>
    </submittedName>
</protein>
<dbReference type="SUPFAM" id="SSF52540">
    <property type="entry name" value="P-loop containing nucleoside triphosphate hydrolases"/>
    <property type="match status" value="1"/>
</dbReference>
<comment type="similarity">
    <text evidence="1">Belongs to the ABC transporter superfamily.</text>
</comment>
<dbReference type="OrthoDB" id="9776369at2"/>
<dbReference type="SMART" id="SM00382">
    <property type="entry name" value="AAA"/>
    <property type="match status" value="1"/>
</dbReference>
<dbReference type="PANTHER" id="PTHR43820:SF4">
    <property type="entry name" value="HIGH-AFFINITY BRANCHED-CHAIN AMINO ACID TRANSPORT ATP-BINDING PROTEIN LIVF"/>
    <property type="match status" value="1"/>
</dbReference>
<gene>
    <name evidence="7" type="ORF">FNM00_05435</name>
</gene>
<dbReference type="GO" id="GO:0015807">
    <property type="term" value="P:L-amino acid transport"/>
    <property type="evidence" value="ECO:0007669"/>
    <property type="project" value="TreeGrafter"/>
</dbReference>
<keyword evidence="4 7" id="KW-0067">ATP-binding</keyword>
<evidence type="ECO:0000313" key="7">
    <source>
        <dbReference type="EMBL" id="TSD65150.1"/>
    </source>
</evidence>
<dbReference type="GO" id="GO:0015658">
    <property type="term" value="F:branched-chain amino acid transmembrane transporter activity"/>
    <property type="evidence" value="ECO:0007669"/>
    <property type="project" value="TreeGrafter"/>
</dbReference>
<dbReference type="PANTHER" id="PTHR43820">
    <property type="entry name" value="HIGH-AFFINITY BRANCHED-CHAIN AMINO ACID TRANSPORT ATP-BINDING PROTEIN LIVF"/>
    <property type="match status" value="1"/>
</dbReference>
<dbReference type="EMBL" id="VLNT01000003">
    <property type="protein sequence ID" value="TSD65150.1"/>
    <property type="molecule type" value="Genomic_DNA"/>
</dbReference>
<keyword evidence="5" id="KW-0029">Amino-acid transport</keyword>
<keyword evidence="2" id="KW-0813">Transport</keyword>
<feature type="domain" description="ABC transporter" evidence="6">
    <location>
        <begin position="8"/>
        <end position="240"/>
    </location>
</feature>
<dbReference type="InterPro" id="IPR017871">
    <property type="entry name" value="ABC_transporter-like_CS"/>
</dbReference>
<comment type="caution">
    <text evidence="7">The sequence shown here is derived from an EMBL/GenBank/DDBJ whole genome shotgun (WGS) entry which is preliminary data.</text>
</comment>
<keyword evidence="8" id="KW-1185">Reference proteome</keyword>
<accession>A0A554SFN2</accession>
<dbReference type="PROSITE" id="PS50893">
    <property type="entry name" value="ABC_TRANSPORTER_2"/>
    <property type="match status" value="1"/>
</dbReference>
<dbReference type="InterPro" id="IPR027417">
    <property type="entry name" value="P-loop_NTPase"/>
</dbReference>
<evidence type="ECO:0000313" key="8">
    <source>
        <dbReference type="Proteomes" id="UP000316988"/>
    </source>
</evidence>
<dbReference type="AlphaFoldDB" id="A0A554SFN2"/>
<name>A0A554SFN2_9ACTN</name>
<dbReference type="InterPro" id="IPR052156">
    <property type="entry name" value="BCAA_Transport_ATP-bd_LivF"/>
</dbReference>
<evidence type="ECO:0000256" key="5">
    <source>
        <dbReference type="ARBA" id="ARBA00022970"/>
    </source>
</evidence>
<dbReference type="Proteomes" id="UP000316988">
    <property type="component" value="Unassembled WGS sequence"/>
</dbReference>
<organism evidence="7 8">
    <name type="scientific">Aeromicrobium piscarium</name>
    <dbReference type="NCBI Taxonomy" id="2590901"/>
    <lineage>
        <taxon>Bacteria</taxon>
        <taxon>Bacillati</taxon>
        <taxon>Actinomycetota</taxon>
        <taxon>Actinomycetes</taxon>
        <taxon>Propionibacteriales</taxon>
        <taxon>Nocardioidaceae</taxon>
        <taxon>Aeromicrobium</taxon>
    </lineage>
</organism>
<dbReference type="InterPro" id="IPR003593">
    <property type="entry name" value="AAA+_ATPase"/>
</dbReference>
<evidence type="ECO:0000256" key="1">
    <source>
        <dbReference type="ARBA" id="ARBA00005417"/>
    </source>
</evidence>
<dbReference type="GO" id="GO:0016887">
    <property type="term" value="F:ATP hydrolysis activity"/>
    <property type="evidence" value="ECO:0007669"/>
    <property type="project" value="InterPro"/>
</dbReference>
<keyword evidence="3" id="KW-0547">Nucleotide-binding</keyword>
<dbReference type="Gene3D" id="3.40.50.300">
    <property type="entry name" value="P-loop containing nucleotide triphosphate hydrolases"/>
    <property type="match status" value="1"/>
</dbReference>
<dbReference type="GO" id="GO:0005524">
    <property type="term" value="F:ATP binding"/>
    <property type="evidence" value="ECO:0007669"/>
    <property type="project" value="UniProtKB-KW"/>
</dbReference>
<reference evidence="7 8" key="1">
    <citation type="submission" date="2019-07" db="EMBL/GenBank/DDBJ databases">
        <authorList>
            <person name="Zhao L.H."/>
        </authorList>
    </citation>
    <scope>NUCLEOTIDE SEQUENCE [LARGE SCALE GENOMIC DNA]</scope>
    <source>
        <strain evidence="7 8">Co35</strain>
    </source>
</reference>
<sequence length="242" mass="25215">MNRRVTTLDVEALSAQYGRIRVVRDFSEQLVAGEVLAVLGPNGAGKSSLLGAIAGVVAGSGRVTVNGCEVGDLPAYRRVRAGLALVPEVRGNLFPTLTIRQNLSVPRVGADGSGSREERIDLVLTLFPRLNQMLDRTCSALSGGEQQMVAIGMALMADPVALMLDEPSQGLAPAVLLDVSAAVRRLAETGLSIMVTEQNHAFAADMADRYLVLNGGATTGRGTAADLSDREALAAAYLGEGA</sequence>
<evidence type="ECO:0000256" key="4">
    <source>
        <dbReference type="ARBA" id="ARBA00022840"/>
    </source>
</evidence>
<dbReference type="PROSITE" id="PS00211">
    <property type="entry name" value="ABC_TRANSPORTER_1"/>
    <property type="match status" value="1"/>
</dbReference>
<evidence type="ECO:0000256" key="3">
    <source>
        <dbReference type="ARBA" id="ARBA00022741"/>
    </source>
</evidence>
<dbReference type="Pfam" id="PF00005">
    <property type="entry name" value="ABC_tran"/>
    <property type="match status" value="1"/>
</dbReference>
<evidence type="ECO:0000259" key="6">
    <source>
        <dbReference type="PROSITE" id="PS50893"/>
    </source>
</evidence>
<proteinExistence type="inferred from homology"/>